<reference evidence="3" key="1">
    <citation type="submission" date="2017-03" db="EMBL/GenBank/DDBJ databases">
        <title>Genomes of endolithic fungi from Antarctica.</title>
        <authorList>
            <person name="Coleine C."/>
            <person name="Masonjones S."/>
            <person name="Stajich J.E."/>
        </authorList>
    </citation>
    <scope>NUCLEOTIDE SEQUENCE [LARGE SCALE GENOMIC DNA]</scope>
    <source>
        <strain evidence="3">CCFEE 5527</strain>
    </source>
</reference>
<name>A0A1V8TV18_9PEZI</name>
<accession>A0A1V8TV18</accession>
<dbReference type="InParanoid" id="A0A1V8TV18"/>
<gene>
    <name evidence="2" type="ORF">B0A48_00559</name>
</gene>
<feature type="compositionally biased region" description="Basic and acidic residues" evidence="1">
    <location>
        <begin position="155"/>
        <end position="169"/>
    </location>
</feature>
<feature type="region of interest" description="Disordered" evidence="1">
    <location>
        <begin position="155"/>
        <end position="262"/>
    </location>
</feature>
<comment type="caution">
    <text evidence="2">The sequence shown here is derived from an EMBL/GenBank/DDBJ whole genome shotgun (WGS) entry which is preliminary data.</text>
</comment>
<evidence type="ECO:0000313" key="2">
    <source>
        <dbReference type="EMBL" id="OQO15176.1"/>
    </source>
</evidence>
<organism evidence="2 3">
    <name type="scientific">Cryoendolithus antarcticus</name>
    <dbReference type="NCBI Taxonomy" id="1507870"/>
    <lineage>
        <taxon>Eukaryota</taxon>
        <taxon>Fungi</taxon>
        <taxon>Dikarya</taxon>
        <taxon>Ascomycota</taxon>
        <taxon>Pezizomycotina</taxon>
        <taxon>Dothideomycetes</taxon>
        <taxon>Dothideomycetidae</taxon>
        <taxon>Cladosporiales</taxon>
        <taxon>Cladosporiaceae</taxon>
        <taxon>Cryoendolithus</taxon>
    </lineage>
</organism>
<evidence type="ECO:0000256" key="1">
    <source>
        <dbReference type="SAM" id="MobiDB-lite"/>
    </source>
</evidence>
<protein>
    <submittedName>
        <fullName evidence="2">Uncharacterized protein</fullName>
    </submittedName>
</protein>
<sequence length="262" mass="29214">MSSNQQDDWTPPARLTDNPDKYYFLRYKAMMQLYRDENEKVFEVAGELVLDPLLPPIYAARCYMIVSRDNDDSMFLQHAYEAVRILDEDCRELVEDVSFPHKMYEQALNLRKEAHEETDRRATAAKSAFQQEGEEDAIEQDDAAMKDLADAMADVEQRETDAEPLKDTLRASMAPSSSSIKTSGALPTPGASMASSRKHTTESVSQPSPDRKKSRPAPIATTGVATPGPMTAMGTELGRFNIESQPTEPQESMQQSPTSPTK</sequence>
<dbReference type="EMBL" id="NAJO01000001">
    <property type="protein sequence ID" value="OQO15176.1"/>
    <property type="molecule type" value="Genomic_DNA"/>
</dbReference>
<dbReference type="Proteomes" id="UP000192596">
    <property type="component" value="Unassembled WGS sequence"/>
</dbReference>
<feature type="region of interest" description="Disordered" evidence="1">
    <location>
        <begin position="114"/>
        <end position="137"/>
    </location>
</feature>
<feature type="compositionally biased region" description="Polar residues" evidence="1">
    <location>
        <begin position="242"/>
        <end position="262"/>
    </location>
</feature>
<evidence type="ECO:0000313" key="3">
    <source>
        <dbReference type="Proteomes" id="UP000192596"/>
    </source>
</evidence>
<keyword evidence="3" id="KW-1185">Reference proteome</keyword>
<dbReference type="AlphaFoldDB" id="A0A1V8TV18"/>
<proteinExistence type="predicted"/>